<feature type="transmembrane region" description="Helical" evidence="7">
    <location>
        <begin position="210"/>
        <end position="231"/>
    </location>
</feature>
<dbReference type="PIRSF" id="PIRSF016379">
    <property type="entry name" value="ENT"/>
    <property type="match status" value="1"/>
</dbReference>
<feature type="transmembrane region" description="Helical" evidence="7">
    <location>
        <begin position="146"/>
        <end position="173"/>
    </location>
</feature>
<evidence type="ECO:0000313" key="8">
    <source>
        <dbReference type="EMBL" id="CAI5439374.1"/>
    </source>
</evidence>
<name>A0A9P1MXB2_9PELO</name>
<feature type="transmembrane region" description="Helical" evidence="7">
    <location>
        <begin position="326"/>
        <end position="347"/>
    </location>
</feature>
<dbReference type="Pfam" id="PF01733">
    <property type="entry name" value="Nucleoside_tran"/>
    <property type="match status" value="1"/>
</dbReference>
<evidence type="ECO:0000256" key="3">
    <source>
        <dbReference type="ARBA" id="ARBA00022448"/>
    </source>
</evidence>
<proteinExistence type="inferred from homology"/>
<feature type="transmembrane region" description="Helical" evidence="7">
    <location>
        <begin position="294"/>
        <end position="314"/>
    </location>
</feature>
<comment type="caution">
    <text evidence="8">The sequence shown here is derived from an EMBL/GenBank/DDBJ whole genome shotgun (WGS) entry which is preliminary data.</text>
</comment>
<dbReference type="EMBL" id="CANHGI010000001">
    <property type="protein sequence ID" value="CAI5439374.1"/>
    <property type="molecule type" value="Genomic_DNA"/>
</dbReference>
<keyword evidence="4 7" id="KW-0812">Transmembrane</keyword>
<dbReference type="InterPro" id="IPR036259">
    <property type="entry name" value="MFS_trans_sf"/>
</dbReference>
<keyword evidence="9" id="KW-1185">Reference proteome</keyword>
<comment type="subcellular location">
    <subcellularLocation>
        <location evidence="1">Membrane</location>
        <topology evidence="1">Multi-pass membrane protein</topology>
    </subcellularLocation>
</comment>
<keyword evidence="6 7" id="KW-0472">Membrane</keyword>
<protein>
    <submittedName>
        <fullName evidence="8">Uncharacterized protein</fullName>
    </submittedName>
</protein>
<evidence type="ECO:0000256" key="4">
    <source>
        <dbReference type="ARBA" id="ARBA00022692"/>
    </source>
</evidence>
<feature type="transmembrane region" description="Helical" evidence="7">
    <location>
        <begin position="429"/>
        <end position="453"/>
    </location>
</feature>
<gene>
    <name evidence="8" type="ORF">CAMP_LOCUS2011</name>
</gene>
<evidence type="ECO:0000256" key="2">
    <source>
        <dbReference type="ARBA" id="ARBA00007965"/>
    </source>
</evidence>
<feature type="transmembrane region" description="Helical" evidence="7">
    <location>
        <begin position="394"/>
        <end position="417"/>
    </location>
</feature>
<dbReference type="GO" id="GO:0005337">
    <property type="term" value="F:nucleoside transmembrane transporter activity"/>
    <property type="evidence" value="ECO:0007669"/>
    <property type="project" value="InterPro"/>
</dbReference>
<dbReference type="OrthoDB" id="1856718at2759"/>
<dbReference type="SUPFAM" id="SSF103473">
    <property type="entry name" value="MFS general substrate transporter"/>
    <property type="match status" value="1"/>
</dbReference>
<reference evidence="8" key="1">
    <citation type="submission" date="2022-11" db="EMBL/GenBank/DDBJ databases">
        <authorList>
            <person name="Kikuchi T."/>
        </authorList>
    </citation>
    <scope>NUCLEOTIDE SEQUENCE</scope>
    <source>
        <strain evidence="8">PS1010</strain>
    </source>
</reference>
<dbReference type="PRINTS" id="PR01130">
    <property type="entry name" value="DERENTRNSPRT"/>
</dbReference>
<dbReference type="PANTHER" id="PTHR10332">
    <property type="entry name" value="EQUILIBRATIVE NUCLEOSIDE TRANSPORTER"/>
    <property type="match status" value="1"/>
</dbReference>
<sequence length="456" mass="50015">MDSSDFWRDFKIFTAFVIVSISSMFPNNAFMNAHEYFYYKLRNVTAEHDDGNLTSFLSTNDGWQEFKRQVREDAPTEMQADFEAYLTVYGGIACVLGSIINVFATKSLSNSCRVIWGHILVILVFIPTIALTFIDFDSAQDLFFNISMGLISIACFASLGMIAGGVLGLSAIFPAKYTQAVMIGQSAAGVLAALASILCQASTSNVILNGQMYFVFSLLMAILSIVVYFWLNNIEIPQNNSGDEENQRLLEAEAEAIIENQAGNFPAISEDEEDDSGDFRSQFEQCCGIVRKSFIDLLTISIVLLVTLAAYPGLTSLVRSTSRNHTWNSYFSAVASFLLYNIGDFIGRSCANSVRLNRFWLLTIASLRVLLIPLLVMCNVMPRVHTHSILPYDGVFILIVILLAVSHGFCITNATIGATLEIDKNSRELAGSIVSLIGVTAAMLGGVMGVLVIKLV</sequence>
<evidence type="ECO:0000256" key="5">
    <source>
        <dbReference type="ARBA" id="ARBA00022989"/>
    </source>
</evidence>
<dbReference type="InterPro" id="IPR002259">
    <property type="entry name" value="Eqnu_transpt"/>
</dbReference>
<evidence type="ECO:0000256" key="7">
    <source>
        <dbReference type="SAM" id="Phobius"/>
    </source>
</evidence>
<keyword evidence="5 7" id="KW-1133">Transmembrane helix</keyword>
<feature type="transmembrane region" description="Helical" evidence="7">
    <location>
        <begin position="180"/>
        <end position="198"/>
    </location>
</feature>
<evidence type="ECO:0000256" key="1">
    <source>
        <dbReference type="ARBA" id="ARBA00004141"/>
    </source>
</evidence>
<feature type="transmembrane region" description="Helical" evidence="7">
    <location>
        <begin position="84"/>
        <end position="103"/>
    </location>
</feature>
<evidence type="ECO:0000313" key="9">
    <source>
        <dbReference type="Proteomes" id="UP001152747"/>
    </source>
</evidence>
<evidence type="ECO:0000256" key="6">
    <source>
        <dbReference type="ARBA" id="ARBA00023136"/>
    </source>
</evidence>
<feature type="transmembrane region" description="Helical" evidence="7">
    <location>
        <begin position="359"/>
        <end position="382"/>
    </location>
</feature>
<dbReference type="Proteomes" id="UP001152747">
    <property type="component" value="Unassembled WGS sequence"/>
</dbReference>
<comment type="similarity">
    <text evidence="2">Belongs to the SLC29A/ENT transporter (TC 2.A.57) family.</text>
</comment>
<accession>A0A9P1MXB2</accession>
<dbReference type="AlphaFoldDB" id="A0A9P1MXB2"/>
<dbReference type="PANTHER" id="PTHR10332:SF88">
    <property type="entry name" value="EQUILIBRATIVE NUCLEOSIDE TRANSPORTER 1, ISOFORM A"/>
    <property type="match status" value="1"/>
</dbReference>
<organism evidence="8 9">
    <name type="scientific">Caenorhabditis angaria</name>
    <dbReference type="NCBI Taxonomy" id="860376"/>
    <lineage>
        <taxon>Eukaryota</taxon>
        <taxon>Metazoa</taxon>
        <taxon>Ecdysozoa</taxon>
        <taxon>Nematoda</taxon>
        <taxon>Chromadorea</taxon>
        <taxon>Rhabditida</taxon>
        <taxon>Rhabditina</taxon>
        <taxon>Rhabditomorpha</taxon>
        <taxon>Rhabditoidea</taxon>
        <taxon>Rhabditidae</taxon>
        <taxon>Peloderinae</taxon>
        <taxon>Caenorhabditis</taxon>
    </lineage>
</organism>
<feature type="transmembrane region" description="Helical" evidence="7">
    <location>
        <begin position="115"/>
        <end position="134"/>
    </location>
</feature>
<keyword evidence="3" id="KW-0813">Transport</keyword>
<dbReference type="GO" id="GO:0005886">
    <property type="term" value="C:plasma membrane"/>
    <property type="evidence" value="ECO:0007669"/>
    <property type="project" value="TreeGrafter"/>
</dbReference>
<feature type="transmembrane region" description="Helical" evidence="7">
    <location>
        <begin position="12"/>
        <end position="31"/>
    </location>
</feature>